<dbReference type="InterPro" id="IPR052024">
    <property type="entry name" value="Methanogen_methyltrans"/>
</dbReference>
<feature type="domain" description="Uroporphyrinogen decarboxylase (URO-D)" evidence="1">
    <location>
        <begin position="5"/>
        <end position="339"/>
    </location>
</feature>
<dbReference type="GO" id="GO:0006779">
    <property type="term" value="P:porphyrin-containing compound biosynthetic process"/>
    <property type="evidence" value="ECO:0007669"/>
    <property type="project" value="InterPro"/>
</dbReference>
<keyword evidence="2" id="KW-0456">Lyase</keyword>
<dbReference type="InterPro" id="IPR038071">
    <property type="entry name" value="UROD/MetE-like_sf"/>
</dbReference>
<dbReference type="InterPro" id="IPR000257">
    <property type="entry name" value="Uroporphyrinogen_deCOase"/>
</dbReference>
<comment type="caution">
    <text evidence="2">The sequence shown here is derived from an EMBL/GenBank/DDBJ whole genome shotgun (WGS) entry which is preliminary data.</text>
</comment>
<evidence type="ECO:0000259" key="1">
    <source>
        <dbReference type="Pfam" id="PF01208"/>
    </source>
</evidence>
<organism evidence="2 3">
    <name type="scientific">Robinsoniella peoriensis</name>
    <dbReference type="NCBI Taxonomy" id="180332"/>
    <lineage>
        <taxon>Bacteria</taxon>
        <taxon>Bacillati</taxon>
        <taxon>Bacillota</taxon>
        <taxon>Clostridia</taxon>
        <taxon>Lachnospirales</taxon>
        <taxon>Lachnospiraceae</taxon>
        <taxon>Robinsoniella</taxon>
    </lineage>
</organism>
<reference evidence="2 3" key="1">
    <citation type="journal article" date="2019" name="Anaerobe">
        <title>Detection of Robinsoniella peoriensis in multiple bone samples of a trauma patient.</title>
        <authorList>
            <person name="Schrottner P."/>
            <person name="Hartwich K."/>
            <person name="Bunk B."/>
            <person name="Schober I."/>
            <person name="Helbig S."/>
            <person name="Rudolph W.W."/>
            <person name="Gunzer F."/>
        </authorList>
    </citation>
    <scope>NUCLEOTIDE SEQUENCE [LARGE SCALE GENOMIC DNA]</scope>
    <source>
        <strain evidence="2 3">DSM 106044</strain>
    </source>
</reference>
<proteinExistence type="predicted"/>
<dbReference type="Pfam" id="PF01208">
    <property type="entry name" value="URO-D"/>
    <property type="match status" value="1"/>
</dbReference>
<accession>A0A4U8Q5W9</accession>
<dbReference type="Proteomes" id="UP000306509">
    <property type="component" value="Unassembled WGS sequence"/>
</dbReference>
<dbReference type="PANTHER" id="PTHR47099:SF1">
    <property type="entry name" value="METHYLCOBAMIDE:COM METHYLTRANSFERASE MTBA"/>
    <property type="match status" value="1"/>
</dbReference>
<dbReference type="EMBL" id="QGQD01000069">
    <property type="protein sequence ID" value="TLC99442.1"/>
    <property type="molecule type" value="Genomic_DNA"/>
</dbReference>
<dbReference type="EC" id="4.1.1.37" evidence="2"/>
<evidence type="ECO:0000313" key="3">
    <source>
        <dbReference type="Proteomes" id="UP000306509"/>
    </source>
</evidence>
<gene>
    <name evidence="2" type="primary">hemE_3</name>
    <name evidence="2" type="ORF">DSM106044_03645</name>
</gene>
<dbReference type="Gene3D" id="3.20.20.210">
    <property type="match status" value="1"/>
</dbReference>
<evidence type="ECO:0000313" key="2">
    <source>
        <dbReference type="EMBL" id="TLC99442.1"/>
    </source>
</evidence>
<name>A0A4U8Q5W9_9FIRM</name>
<dbReference type="GO" id="GO:0004853">
    <property type="term" value="F:uroporphyrinogen decarboxylase activity"/>
    <property type="evidence" value="ECO:0007669"/>
    <property type="project" value="UniProtKB-EC"/>
</dbReference>
<dbReference type="PANTHER" id="PTHR47099">
    <property type="entry name" value="METHYLCOBAMIDE:COM METHYLTRANSFERASE MTBA"/>
    <property type="match status" value="1"/>
</dbReference>
<keyword evidence="3" id="KW-1185">Reference proteome</keyword>
<dbReference type="RefSeq" id="WP_138003258.1">
    <property type="nucleotide sequence ID" value="NZ_QGQD01000069.1"/>
</dbReference>
<dbReference type="AlphaFoldDB" id="A0A4U8Q5W9"/>
<sequence length="347" mass="38122">MNGYERIKTVIATGKADRTPMMLHNFMSAASEIGISMAEYRTNPARIADAHITAARKYGLDGILIDIDTCIEAGAIGVPVDFPENEPARALGCASDDIERLIEMMAPEKLLKNDRVNILLDAVNLTKQKIGGELWLRGNCDQMAFSLAMLAYGMEDFMADLLDEEMEEKIFLLMDRAYEVHLTLHKLMVEAGADMTSFGDSSCGPDLISRDMYLKYAHPYHKRLQKDLSDAGIPVVCHICGNTDFIMEDVAGIGFTGVEVDYKTNISRAASLLKGKSLMFGPIDPSGTFYFGTPVQMQEETNKVLDIFKGEGLVIGAGCALPSNTPEANIRSFTNTVINYCINGNMQ</sequence>
<dbReference type="SUPFAM" id="SSF51726">
    <property type="entry name" value="UROD/MetE-like"/>
    <property type="match status" value="1"/>
</dbReference>
<protein>
    <submittedName>
        <fullName evidence="2">Uroporphyrinogen decarboxylase</fullName>
        <ecNumber evidence="2">4.1.1.37</ecNumber>
    </submittedName>
</protein>